<proteinExistence type="predicted"/>
<dbReference type="Proteomes" id="UP000281955">
    <property type="component" value="Unassembled WGS sequence"/>
</dbReference>
<protein>
    <submittedName>
        <fullName evidence="1">Uncharacterized protein</fullName>
    </submittedName>
</protein>
<dbReference type="InParanoid" id="A0A420XRS7"/>
<gene>
    <name evidence="1" type="ORF">CLV35_1195</name>
</gene>
<keyword evidence="2" id="KW-1185">Reference proteome</keyword>
<evidence type="ECO:0000313" key="2">
    <source>
        <dbReference type="Proteomes" id="UP000281955"/>
    </source>
</evidence>
<dbReference type="EMBL" id="RBWV01000010">
    <property type="protein sequence ID" value="RKS77507.1"/>
    <property type="molecule type" value="Genomic_DNA"/>
</dbReference>
<dbReference type="AlphaFoldDB" id="A0A420XRS7"/>
<accession>A0A420XRS7</accession>
<organism evidence="1 2">
    <name type="scientific">Motilibacter peucedani</name>
    <dbReference type="NCBI Taxonomy" id="598650"/>
    <lineage>
        <taxon>Bacteria</taxon>
        <taxon>Bacillati</taxon>
        <taxon>Actinomycetota</taxon>
        <taxon>Actinomycetes</taxon>
        <taxon>Motilibacterales</taxon>
        <taxon>Motilibacteraceae</taxon>
        <taxon>Motilibacter</taxon>
    </lineage>
</organism>
<reference evidence="1 2" key="1">
    <citation type="submission" date="2018-10" db="EMBL/GenBank/DDBJ databases">
        <title>Genomic Encyclopedia of Archaeal and Bacterial Type Strains, Phase II (KMG-II): from individual species to whole genera.</title>
        <authorList>
            <person name="Goeker M."/>
        </authorList>
    </citation>
    <scope>NUCLEOTIDE SEQUENCE [LARGE SCALE GENOMIC DNA]</scope>
    <source>
        <strain evidence="1 2">RP-AC37</strain>
    </source>
</reference>
<evidence type="ECO:0000313" key="1">
    <source>
        <dbReference type="EMBL" id="RKS77507.1"/>
    </source>
</evidence>
<comment type="caution">
    <text evidence="1">The sequence shown here is derived from an EMBL/GenBank/DDBJ whole genome shotgun (WGS) entry which is preliminary data.</text>
</comment>
<name>A0A420XRS7_9ACTN</name>
<sequence length="696" mass="77491">MNVIELAEGLPRVGDAVYVQATGSGFQDDVEQKQDYVPPNLTLLRADADARATLITAPAAAGKSTSAMAIAATSGALYADLAGRRVGDGSFLGLLEEALGEEAGLQFRRDLRAGRSALILDALDEIHVTSGETAFVAFLTGLCRYLRTSIADGNVVLFARAETSNWVRYVFENEGVGLREFELNYFTRSQSDEYLDRKLDSLYQRAQSPLVHRTHRRPFEAAKASLYQRLANALGYASIDATWEALDGGRLLGYSPVLEGLASFLAVSDHRALDVPVEVGGALREWSLLTSLNIRLLQREQDKFIQNWVDDPTRAMFDSLEALELIYTPAEQCDRLLSLTMLRQPRPDRLVHIPEPLRASYEEAVDSQLANHPFISNSTTFVSPVFQDFAVATMLLDDATGERGREVQSRIRSDKNQMSSGLGPFALALLEERKAALPAGLVDLVLSSLYLRQDSRVRFSCELSIRADEGNLIVDTNIDGVQHNRILVPVDGSSSALRLPERLRDTTVDTDREVEVRGRTIQIGPKVSIEASIASLTADECHIEATDFVTLAADVFITNWDQTVTLRGAKLQVFAEETEGWVQRYAKARPQLAAEDAERDLYRSLRRLLRFFRRTQHVPAGFLAADREQLQVYILRTDERARRLLAALERSGDVTHNGKEYRLNQGFLSGLNMNFSDVESYGTTPELWAYLRSIPR</sequence>